<dbReference type="InterPro" id="IPR013840">
    <property type="entry name" value="DNAligase_N"/>
</dbReference>
<dbReference type="InterPro" id="IPR012340">
    <property type="entry name" value="NA-bd_OB-fold"/>
</dbReference>
<dbReference type="InterPro" id="IPR004150">
    <property type="entry name" value="NAD_DNA_ligase_OB"/>
</dbReference>
<dbReference type="InterPro" id="IPR004149">
    <property type="entry name" value="Znf_DNAligase_C4"/>
</dbReference>
<dbReference type="FunFam" id="1.10.150.20:FF:000007">
    <property type="entry name" value="DNA ligase"/>
    <property type="match status" value="1"/>
</dbReference>
<comment type="caution">
    <text evidence="14">The sequence shown here is derived from an EMBL/GenBank/DDBJ whole genome shotgun (WGS) entry which is preliminary data.</text>
</comment>
<dbReference type="Pfam" id="PF03120">
    <property type="entry name" value="OB_DNA_ligase"/>
    <property type="match status" value="1"/>
</dbReference>
<evidence type="ECO:0000256" key="5">
    <source>
        <dbReference type="ARBA" id="ARBA00022763"/>
    </source>
</evidence>
<feature type="binding site" evidence="12">
    <location>
        <begin position="32"/>
        <end position="36"/>
    </location>
    <ligand>
        <name>NAD(+)</name>
        <dbReference type="ChEBI" id="CHEBI:57540"/>
    </ligand>
</feature>
<dbReference type="Pfam" id="PF03119">
    <property type="entry name" value="DNA_ligase_ZBD"/>
    <property type="match status" value="1"/>
</dbReference>
<evidence type="ECO:0000256" key="8">
    <source>
        <dbReference type="ARBA" id="ARBA00023027"/>
    </source>
</evidence>
<dbReference type="RefSeq" id="WP_035026431.1">
    <property type="nucleotide sequence ID" value="NZ_PHNE01000006.1"/>
</dbReference>
<dbReference type="CDD" id="cd00114">
    <property type="entry name" value="LIGANc"/>
    <property type="match status" value="1"/>
</dbReference>
<keyword evidence="9 12" id="KW-0234">DNA repair</keyword>
<dbReference type="SUPFAM" id="SSF47781">
    <property type="entry name" value="RuvA domain 2-like"/>
    <property type="match status" value="1"/>
</dbReference>
<feature type="binding site" evidence="12">
    <location>
        <position position="422"/>
    </location>
    <ligand>
        <name>Zn(2+)</name>
        <dbReference type="ChEBI" id="CHEBI:29105"/>
    </ligand>
</feature>
<dbReference type="NCBIfam" id="TIGR00575">
    <property type="entry name" value="dnlj"/>
    <property type="match status" value="1"/>
</dbReference>
<dbReference type="AlphaFoldDB" id="A0A2S5RA35"/>
<dbReference type="FunFam" id="1.10.287.610:FF:000002">
    <property type="entry name" value="DNA ligase"/>
    <property type="match status" value="1"/>
</dbReference>
<dbReference type="InterPro" id="IPR041663">
    <property type="entry name" value="DisA/LigA_HHH"/>
</dbReference>
<evidence type="ECO:0000313" key="15">
    <source>
        <dbReference type="Proteomes" id="UP000237865"/>
    </source>
</evidence>
<dbReference type="Gene3D" id="1.10.150.20">
    <property type="entry name" value="5' to 3' exonuclease, C-terminal subdomain"/>
    <property type="match status" value="2"/>
</dbReference>
<keyword evidence="6 12" id="KW-0862">Zinc</keyword>
<dbReference type="Proteomes" id="UP000237865">
    <property type="component" value="Unassembled WGS sequence"/>
</dbReference>
<evidence type="ECO:0000256" key="10">
    <source>
        <dbReference type="ARBA" id="ARBA00023211"/>
    </source>
</evidence>
<dbReference type="GO" id="GO:0006281">
    <property type="term" value="P:DNA repair"/>
    <property type="evidence" value="ECO:0007669"/>
    <property type="project" value="UniProtKB-KW"/>
</dbReference>
<keyword evidence="5 12" id="KW-0227">DNA damage</keyword>
<evidence type="ECO:0000256" key="12">
    <source>
        <dbReference type="HAMAP-Rule" id="MF_01588"/>
    </source>
</evidence>
<dbReference type="FunFam" id="1.10.150.20:FF:000006">
    <property type="entry name" value="DNA ligase"/>
    <property type="match status" value="1"/>
</dbReference>
<dbReference type="InterPro" id="IPR001357">
    <property type="entry name" value="BRCT_dom"/>
</dbReference>
<dbReference type="GO" id="GO:0005829">
    <property type="term" value="C:cytosol"/>
    <property type="evidence" value="ECO:0007669"/>
    <property type="project" value="TreeGrafter"/>
</dbReference>
<accession>A0A2S5RA35</accession>
<dbReference type="SUPFAM" id="SSF56091">
    <property type="entry name" value="DNA ligase/mRNA capping enzyme, catalytic domain"/>
    <property type="match status" value="1"/>
</dbReference>
<evidence type="ECO:0000313" key="14">
    <source>
        <dbReference type="EMBL" id="PPE04160.1"/>
    </source>
</evidence>
<dbReference type="Pfam" id="PF01653">
    <property type="entry name" value="DNA_ligase_aden"/>
    <property type="match status" value="1"/>
</dbReference>
<feature type="domain" description="BRCT" evidence="13">
    <location>
        <begin position="588"/>
        <end position="672"/>
    </location>
</feature>
<dbReference type="EMBL" id="PHNE01000006">
    <property type="protein sequence ID" value="PPE04160.1"/>
    <property type="molecule type" value="Genomic_DNA"/>
</dbReference>
<dbReference type="STRING" id="1399797.GCA_000518285_01616"/>
<feature type="binding site" evidence="12">
    <location>
        <position position="407"/>
    </location>
    <ligand>
        <name>Zn(2+)</name>
        <dbReference type="ChEBI" id="CHEBI:29105"/>
    </ligand>
</feature>
<dbReference type="GO" id="GO:0003911">
    <property type="term" value="F:DNA ligase (NAD+) activity"/>
    <property type="evidence" value="ECO:0007669"/>
    <property type="project" value="UniProtKB-UniRule"/>
</dbReference>
<feature type="binding site" evidence="12">
    <location>
        <position position="427"/>
    </location>
    <ligand>
        <name>Zn(2+)</name>
        <dbReference type="ChEBI" id="CHEBI:29105"/>
    </ligand>
</feature>
<feature type="binding site" evidence="12">
    <location>
        <position position="404"/>
    </location>
    <ligand>
        <name>Zn(2+)</name>
        <dbReference type="ChEBI" id="CHEBI:29105"/>
    </ligand>
</feature>
<dbReference type="SUPFAM" id="SSF52113">
    <property type="entry name" value="BRCT domain"/>
    <property type="match status" value="1"/>
</dbReference>
<dbReference type="InterPro" id="IPR001679">
    <property type="entry name" value="DNA_ligase"/>
</dbReference>
<evidence type="ECO:0000259" key="13">
    <source>
        <dbReference type="PROSITE" id="PS50172"/>
    </source>
</evidence>
<feature type="binding site" evidence="12">
    <location>
        <position position="135"/>
    </location>
    <ligand>
        <name>NAD(+)</name>
        <dbReference type="ChEBI" id="CHEBI:57540"/>
    </ligand>
</feature>
<sequence>MELVKKQLEQLKKKINKWSEEYYVIDAPSVDDAEYDLAMQQLKALEAQHPELITQDSPTQKVGHVVSEKFAKNTHKIPMLSLADVFSWAEVENFNKQIAKVTGTLDNVYYAELKIDGLSISLNYENGHLITATTRGDGVVGENVINNVKTIKSIPHLIPDQSHIEIRGEIFLAKKEFEKINEQKLINQEPLFANPRNAAAGTLRQLDSSVVASRNLDAFLYYYFSWDDQSKILTQSDALKEISAQGLKINQEGRLCHNLAELKAYIEEYTHKRNALDYEIDGIVIKFNDFSLYDKIGYTVKTPKWAIAYKFPAEVKETKLLDIFPTVGRTGKITYNAKVAPVQLAGTKVMAATLNNAQWIEAKDLRIGSLVKIKKAGDIIPGIIGVVENETFQQLPKWKKTEFCPACGTKLEKIANEVDQFCVNFSCPAQILRSLEHFASRGAMDIVGMGGSTLKKLFDEKIIRSIDDIYKIEKHKYAIINFEKMGEKSYANLIQSIEASKNKSLEKVLFGLGIRHIGAKIAKVLAATFHNIDQLSQADFETLSQIDSIGEVLAKSLVSWFEIKENINLIEELKADGVNFTYQGNKTEFNPLMANKTFVITGTLSQSRDEFKKLIEQYGGKISSSVSTKTDYVLVGENAGSKQEKAQALNVKIIDETEFNQMIGKDEEQNET</sequence>
<dbReference type="Gene3D" id="3.30.470.30">
    <property type="entry name" value="DNA ligase/mRNA capping enzyme"/>
    <property type="match status" value="1"/>
</dbReference>
<dbReference type="NCBIfam" id="NF005932">
    <property type="entry name" value="PRK07956.1"/>
    <property type="match status" value="1"/>
</dbReference>
<dbReference type="Pfam" id="PF12826">
    <property type="entry name" value="HHH_2"/>
    <property type="match status" value="1"/>
</dbReference>
<name>A0A2S5RA35_9MOLU</name>
<dbReference type="SUPFAM" id="SSF50249">
    <property type="entry name" value="Nucleic acid-binding proteins"/>
    <property type="match status" value="1"/>
</dbReference>
<dbReference type="InterPro" id="IPR010994">
    <property type="entry name" value="RuvA_2-like"/>
</dbReference>
<dbReference type="PROSITE" id="PS50172">
    <property type="entry name" value="BRCT"/>
    <property type="match status" value="1"/>
</dbReference>
<dbReference type="SMART" id="SM00532">
    <property type="entry name" value="LIGANc"/>
    <property type="match status" value="1"/>
</dbReference>
<comment type="catalytic activity">
    <reaction evidence="11 12">
        <text>NAD(+) + (deoxyribonucleotide)n-3'-hydroxyl + 5'-phospho-(deoxyribonucleotide)m = (deoxyribonucleotide)n+m + AMP + beta-nicotinamide D-nucleotide.</text>
        <dbReference type="EC" id="6.5.1.2"/>
    </reaction>
</comment>
<dbReference type="PROSITE" id="PS01055">
    <property type="entry name" value="DNA_LIGASE_N1"/>
    <property type="match status" value="1"/>
</dbReference>
<evidence type="ECO:0000256" key="1">
    <source>
        <dbReference type="ARBA" id="ARBA00004067"/>
    </source>
</evidence>
<dbReference type="Gene3D" id="1.10.287.610">
    <property type="entry name" value="Helix hairpin bin"/>
    <property type="match status" value="1"/>
</dbReference>
<feature type="binding site" evidence="12">
    <location>
        <position position="286"/>
    </location>
    <ligand>
        <name>NAD(+)</name>
        <dbReference type="ChEBI" id="CHEBI:57540"/>
    </ligand>
</feature>
<feature type="binding site" evidence="12">
    <location>
        <begin position="81"/>
        <end position="82"/>
    </location>
    <ligand>
        <name>NAD(+)</name>
        <dbReference type="ChEBI" id="CHEBI:57540"/>
    </ligand>
</feature>
<keyword evidence="4 12" id="KW-0479">Metal-binding</keyword>
<evidence type="ECO:0000256" key="7">
    <source>
        <dbReference type="ARBA" id="ARBA00022842"/>
    </source>
</evidence>
<gene>
    <name evidence="12 14" type="primary">ligA</name>
    <name evidence="14" type="ORF">ELUCI_v1c09400</name>
</gene>
<feature type="binding site" evidence="12">
    <location>
        <position position="112"/>
    </location>
    <ligand>
        <name>NAD(+)</name>
        <dbReference type="ChEBI" id="CHEBI:57540"/>
    </ligand>
</feature>
<dbReference type="FunFam" id="3.30.470.30:FF:000001">
    <property type="entry name" value="DNA ligase"/>
    <property type="match status" value="1"/>
</dbReference>
<dbReference type="HAMAP" id="MF_01588">
    <property type="entry name" value="DNA_ligase_A"/>
    <property type="match status" value="1"/>
</dbReference>
<evidence type="ECO:0000256" key="4">
    <source>
        <dbReference type="ARBA" id="ARBA00022723"/>
    </source>
</evidence>
<organism evidence="14 15">
    <name type="scientific">Williamsoniiplasma lucivorax</name>
    <dbReference type="NCBI Taxonomy" id="209274"/>
    <lineage>
        <taxon>Bacteria</taxon>
        <taxon>Bacillati</taxon>
        <taxon>Mycoplasmatota</taxon>
        <taxon>Mollicutes</taxon>
        <taxon>Entomoplasmatales</taxon>
        <taxon>Williamsoniiplasma</taxon>
    </lineage>
</organism>
<dbReference type="CDD" id="cd17748">
    <property type="entry name" value="BRCT_DNA_ligase_like"/>
    <property type="match status" value="1"/>
</dbReference>
<evidence type="ECO:0000256" key="11">
    <source>
        <dbReference type="ARBA" id="ARBA00034005"/>
    </source>
</evidence>
<keyword evidence="8 12" id="KW-0520">NAD</keyword>
<evidence type="ECO:0000256" key="6">
    <source>
        <dbReference type="ARBA" id="ARBA00022833"/>
    </source>
</evidence>
<protein>
    <recommendedName>
        <fullName evidence="12">DNA ligase</fullName>
        <ecNumber evidence="12">6.5.1.2</ecNumber>
    </recommendedName>
    <alternativeName>
        <fullName evidence="12">Polydeoxyribonucleotide synthase [NAD(+)]</fullName>
    </alternativeName>
</protein>
<dbReference type="GO" id="GO:0046872">
    <property type="term" value="F:metal ion binding"/>
    <property type="evidence" value="ECO:0007669"/>
    <property type="project" value="UniProtKB-KW"/>
</dbReference>
<keyword evidence="10 12" id="KW-0464">Manganese</keyword>
<reference evidence="14 15" key="1">
    <citation type="submission" date="2017-11" db="EMBL/GenBank/DDBJ databases">
        <title>Genome sequence of Entomoplasma lucivorax PIPN-2 (ATCC 49196).</title>
        <authorList>
            <person name="Lo W.-S."/>
            <person name="Gasparich G.E."/>
            <person name="Kuo C.-H."/>
        </authorList>
    </citation>
    <scope>NUCLEOTIDE SEQUENCE [LARGE SCALE GENOMIC DNA]</scope>
    <source>
        <strain evidence="14 15">PIPN-2</strain>
    </source>
</reference>
<feature type="active site" description="N6-AMP-lysine intermediate" evidence="12">
    <location>
        <position position="114"/>
    </location>
</feature>
<dbReference type="PIRSF" id="PIRSF001604">
    <property type="entry name" value="LigA"/>
    <property type="match status" value="1"/>
</dbReference>
<feature type="binding site" evidence="12">
    <location>
        <position position="310"/>
    </location>
    <ligand>
        <name>NAD(+)</name>
        <dbReference type="ChEBI" id="CHEBI:57540"/>
    </ligand>
</feature>
<dbReference type="Gene3D" id="2.40.50.140">
    <property type="entry name" value="Nucleic acid-binding proteins"/>
    <property type="match status" value="1"/>
</dbReference>
<dbReference type="InterPro" id="IPR036420">
    <property type="entry name" value="BRCT_dom_sf"/>
</dbReference>
<evidence type="ECO:0000256" key="3">
    <source>
        <dbReference type="ARBA" id="ARBA00022705"/>
    </source>
</evidence>
<proteinExistence type="inferred from homology"/>
<dbReference type="PANTHER" id="PTHR23389">
    <property type="entry name" value="CHROMOSOME TRANSMISSION FIDELITY FACTOR 18"/>
    <property type="match status" value="1"/>
</dbReference>
<evidence type="ECO:0000256" key="9">
    <source>
        <dbReference type="ARBA" id="ARBA00023204"/>
    </source>
</evidence>
<dbReference type="InterPro" id="IPR013839">
    <property type="entry name" value="DNAligase_adenylation"/>
</dbReference>
<dbReference type="Gene3D" id="3.40.50.10190">
    <property type="entry name" value="BRCT domain"/>
    <property type="match status" value="1"/>
</dbReference>
<feature type="binding site" evidence="12">
    <location>
        <position position="169"/>
    </location>
    <ligand>
        <name>NAD(+)</name>
        <dbReference type="ChEBI" id="CHEBI:57540"/>
    </ligand>
</feature>
<comment type="function">
    <text evidence="1 12">DNA ligase that catalyzes the formation of phosphodiester linkages between 5'-phosphoryl and 3'-hydroxyl groups in double-stranded DNA using NAD as a coenzyme and as the energy source for the reaction. It is essential for DNA replication and repair of damaged DNA.</text>
</comment>
<comment type="similarity">
    <text evidence="12">Belongs to the NAD-dependent DNA ligase family. LigA subfamily.</text>
</comment>
<keyword evidence="7 12" id="KW-0460">Magnesium</keyword>
<evidence type="ECO:0000256" key="2">
    <source>
        <dbReference type="ARBA" id="ARBA00022598"/>
    </source>
</evidence>
<keyword evidence="2 12" id="KW-0436">Ligase</keyword>
<keyword evidence="3 12" id="KW-0235">DNA replication</keyword>
<comment type="cofactor">
    <cofactor evidence="12">
        <name>Mg(2+)</name>
        <dbReference type="ChEBI" id="CHEBI:18420"/>
    </cofactor>
    <cofactor evidence="12">
        <name>Mn(2+)</name>
        <dbReference type="ChEBI" id="CHEBI:29035"/>
    </cofactor>
</comment>
<dbReference type="InterPro" id="IPR018239">
    <property type="entry name" value="DNA_ligase_AS"/>
</dbReference>
<keyword evidence="15" id="KW-1185">Reference proteome</keyword>
<dbReference type="PANTHER" id="PTHR23389:SF9">
    <property type="entry name" value="DNA LIGASE"/>
    <property type="match status" value="1"/>
</dbReference>
<dbReference type="Pfam" id="PF00533">
    <property type="entry name" value="BRCT"/>
    <property type="match status" value="1"/>
</dbReference>
<dbReference type="EC" id="6.5.1.2" evidence="12"/>
<dbReference type="GO" id="GO:0006260">
    <property type="term" value="P:DNA replication"/>
    <property type="evidence" value="ECO:0007669"/>
    <property type="project" value="UniProtKB-KW"/>
</dbReference>
<dbReference type="SMART" id="SM00292">
    <property type="entry name" value="BRCT"/>
    <property type="match status" value="1"/>
</dbReference>